<feature type="domain" description="ParB-like N-terminal" evidence="4">
    <location>
        <begin position="14"/>
        <end position="104"/>
    </location>
</feature>
<dbReference type="SUPFAM" id="SSF109709">
    <property type="entry name" value="KorB DNA-binding domain-like"/>
    <property type="match status" value="1"/>
</dbReference>
<dbReference type="GO" id="GO:0005694">
    <property type="term" value="C:chromosome"/>
    <property type="evidence" value="ECO:0007669"/>
    <property type="project" value="TreeGrafter"/>
</dbReference>
<dbReference type="OrthoDB" id="9802051at2"/>
<dbReference type="Pfam" id="PF17762">
    <property type="entry name" value="HTH_ParB"/>
    <property type="match status" value="1"/>
</dbReference>
<dbReference type="CDD" id="cd16393">
    <property type="entry name" value="SPO0J_N"/>
    <property type="match status" value="1"/>
</dbReference>
<dbReference type="SUPFAM" id="SSF110849">
    <property type="entry name" value="ParB/Sulfiredoxin"/>
    <property type="match status" value="1"/>
</dbReference>
<evidence type="ECO:0000259" key="4">
    <source>
        <dbReference type="SMART" id="SM00470"/>
    </source>
</evidence>
<evidence type="ECO:0000256" key="1">
    <source>
        <dbReference type="ARBA" id="ARBA00004453"/>
    </source>
</evidence>
<dbReference type="Gene3D" id="1.10.10.2830">
    <property type="match status" value="1"/>
</dbReference>
<dbReference type="GO" id="GO:0007059">
    <property type="term" value="P:chromosome segregation"/>
    <property type="evidence" value="ECO:0007669"/>
    <property type="project" value="TreeGrafter"/>
</dbReference>
<dbReference type="EMBL" id="FNID01000028">
    <property type="protein sequence ID" value="SDN68565.1"/>
    <property type="molecule type" value="Genomic_DNA"/>
</dbReference>
<gene>
    <name evidence="5" type="ORF">SAMN05192585_12816</name>
</gene>
<evidence type="ECO:0000313" key="5">
    <source>
        <dbReference type="EMBL" id="SDN68565.1"/>
    </source>
</evidence>
<protein>
    <submittedName>
        <fullName evidence="5">ParB family protein</fullName>
    </submittedName>
</protein>
<keyword evidence="6" id="KW-1185">Reference proteome</keyword>
<dbReference type="STRING" id="258515.SAMN05192585_12816"/>
<comment type="subcellular location">
    <subcellularLocation>
        <location evidence="1">Cytoplasm</location>
        <location evidence="1">Nucleoid</location>
    </subcellularLocation>
</comment>
<dbReference type="PANTHER" id="PTHR33375">
    <property type="entry name" value="CHROMOSOME-PARTITIONING PROTEIN PARB-RELATED"/>
    <property type="match status" value="1"/>
</dbReference>
<dbReference type="Proteomes" id="UP000199182">
    <property type="component" value="Unassembled WGS sequence"/>
</dbReference>
<dbReference type="AlphaFoldDB" id="A0A1H0DEG3"/>
<dbReference type="InterPro" id="IPR050336">
    <property type="entry name" value="Chromosome_partition/occlusion"/>
</dbReference>
<dbReference type="InterPro" id="IPR003115">
    <property type="entry name" value="ParB_N"/>
</dbReference>
<evidence type="ECO:0000256" key="3">
    <source>
        <dbReference type="ARBA" id="ARBA00023125"/>
    </source>
</evidence>
<reference evidence="5 6" key="1">
    <citation type="submission" date="2016-10" db="EMBL/GenBank/DDBJ databases">
        <authorList>
            <person name="de Groot N.N."/>
        </authorList>
    </citation>
    <scope>NUCLEOTIDE SEQUENCE [LARGE SCALE GENOMIC DNA]</scope>
    <source>
        <strain evidence="5 6">CGMCC 1.5012</strain>
    </source>
</reference>
<evidence type="ECO:0000256" key="2">
    <source>
        <dbReference type="ARBA" id="ARBA00006295"/>
    </source>
</evidence>
<dbReference type="InterPro" id="IPR041468">
    <property type="entry name" value="HTH_ParB/Spo0J"/>
</dbReference>
<sequence>MSVFSKEKTINKVIEINTENILPNPAQPRKIMDSDELQSLAESIRYNGVLQPLTVRRMKDGLYELIAGERRLRAAKMIQLDVVPCIVVDTTGQQSALLSVLENLQRKDLTFFEEAMAYSALIRDWGITQEQAAVKLGKAQSTIANKLRLLRLTEAEQRLIIKNHLTERHARALLKLDDEAERQEALNTIIAKGLNVGQTEEYISRIVNPILKPRQEKVIVVKDVRLFINTVTKAVNIMQKAGVDAHAKQVEKDDYIEYIVTIPKQSRKPTPKLLAPSGA</sequence>
<dbReference type="RefSeq" id="WP_092641660.1">
    <property type="nucleotide sequence ID" value="NZ_FNID01000028.1"/>
</dbReference>
<dbReference type="GO" id="GO:0045881">
    <property type="term" value="P:positive regulation of sporulation resulting in formation of a cellular spore"/>
    <property type="evidence" value="ECO:0007669"/>
    <property type="project" value="TreeGrafter"/>
</dbReference>
<dbReference type="PANTHER" id="PTHR33375:SF8">
    <property type="entry name" value="NUCLEOID OCCLUSION PROTEIN"/>
    <property type="match status" value="1"/>
</dbReference>
<dbReference type="FunFam" id="3.90.1530.30:FF:000001">
    <property type="entry name" value="Chromosome partitioning protein ParB"/>
    <property type="match status" value="1"/>
</dbReference>
<dbReference type="SMART" id="SM00470">
    <property type="entry name" value="ParB"/>
    <property type="match status" value="1"/>
</dbReference>
<dbReference type="Pfam" id="PF02195">
    <property type="entry name" value="ParB_N"/>
    <property type="match status" value="1"/>
</dbReference>
<dbReference type="NCBIfam" id="TIGR00180">
    <property type="entry name" value="parB_part"/>
    <property type="match status" value="1"/>
</dbReference>
<organism evidence="5 6">
    <name type="scientific">Acetanaerobacterium elongatum</name>
    <dbReference type="NCBI Taxonomy" id="258515"/>
    <lineage>
        <taxon>Bacteria</taxon>
        <taxon>Bacillati</taxon>
        <taxon>Bacillota</taxon>
        <taxon>Clostridia</taxon>
        <taxon>Eubacteriales</taxon>
        <taxon>Oscillospiraceae</taxon>
        <taxon>Acetanaerobacterium</taxon>
    </lineage>
</organism>
<comment type="similarity">
    <text evidence="2">Belongs to the ParB family.</text>
</comment>
<name>A0A1H0DEG3_9FIRM</name>
<dbReference type="Gene3D" id="3.90.1530.30">
    <property type="match status" value="1"/>
</dbReference>
<dbReference type="InterPro" id="IPR036086">
    <property type="entry name" value="ParB/Sulfiredoxin_sf"/>
</dbReference>
<dbReference type="FunFam" id="1.10.10.2830:FF:000001">
    <property type="entry name" value="Chromosome partitioning protein ParB"/>
    <property type="match status" value="1"/>
</dbReference>
<evidence type="ECO:0000313" key="6">
    <source>
        <dbReference type="Proteomes" id="UP000199182"/>
    </source>
</evidence>
<proteinExistence type="inferred from homology"/>
<accession>A0A1H0DEG3</accession>
<dbReference type="InterPro" id="IPR004437">
    <property type="entry name" value="ParB/RepB/Spo0J"/>
</dbReference>
<keyword evidence="3" id="KW-0238">DNA-binding</keyword>
<dbReference type="GO" id="GO:0009295">
    <property type="term" value="C:nucleoid"/>
    <property type="evidence" value="ECO:0007669"/>
    <property type="project" value="UniProtKB-SubCell"/>
</dbReference>
<dbReference type="GO" id="GO:0003677">
    <property type="term" value="F:DNA binding"/>
    <property type="evidence" value="ECO:0007669"/>
    <property type="project" value="UniProtKB-KW"/>
</dbReference>